<feature type="signal peptide" evidence="12">
    <location>
        <begin position="1"/>
        <end position="18"/>
    </location>
</feature>
<dbReference type="InterPro" id="IPR003644">
    <property type="entry name" value="Calx_beta"/>
</dbReference>
<evidence type="ECO:0000256" key="8">
    <source>
        <dbReference type="PROSITE-ProRule" id="PRU00043"/>
    </source>
</evidence>
<evidence type="ECO:0000259" key="13">
    <source>
        <dbReference type="PROSITE" id="PS50268"/>
    </source>
</evidence>
<feature type="repeat" description="CSPG" evidence="9">
    <location>
        <begin position="1228"/>
        <end position="1326"/>
    </location>
</feature>
<evidence type="ECO:0000256" key="7">
    <source>
        <dbReference type="ARBA" id="ARBA00023180"/>
    </source>
</evidence>
<evidence type="ECO:0000256" key="9">
    <source>
        <dbReference type="PROSITE-ProRule" id="PRU01201"/>
    </source>
</evidence>
<dbReference type="PROSITE" id="PS51854">
    <property type="entry name" value="CSPG"/>
    <property type="match status" value="12"/>
</dbReference>
<evidence type="ECO:0000256" key="12">
    <source>
        <dbReference type="SAM" id="SignalP"/>
    </source>
</evidence>
<organism evidence="14 15">
    <name type="scientific">Limulus polyphemus</name>
    <name type="common">Atlantic horseshoe crab</name>
    <dbReference type="NCBI Taxonomy" id="6850"/>
    <lineage>
        <taxon>Eukaryota</taxon>
        <taxon>Metazoa</taxon>
        <taxon>Ecdysozoa</taxon>
        <taxon>Arthropoda</taxon>
        <taxon>Chelicerata</taxon>
        <taxon>Merostomata</taxon>
        <taxon>Xiphosura</taxon>
        <taxon>Limulidae</taxon>
        <taxon>Limulus</taxon>
    </lineage>
</organism>
<feature type="region of interest" description="Disordered" evidence="10">
    <location>
        <begin position="3003"/>
        <end position="3023"/>
    </location>
</feature>
<dbReference type="Proteomes" id="UP000694941">
    <property type="component" value="Unplaced"/>
</dbReference>
<feature type="repeat" description="CSPG" evidence="9">
    <location>
        <begin position="261"/>
        <end position="357"/>
    </location>
</feature>
<gene>
    <name evidence="15" type="primary">LOC106462224</name>
</gene>
<keyword evidence="3 12" id="KW-0732">Signal</keyword>
<evidence type="ECO:0000256" key="4">
    <source>
        <dbReference type="ARBA" id="ARBA00022737"/>
    </source>
</evidence>
<comment type="similarity">
    <text evidence="1">Belongs to the FRAS1 family.</text>
</comment>
<evidence type="ECO:0000256" key="1">
    <source>
        <dbReference type="ARBA" id="ARBA00005529"/>
    </source>
</evidence>
<dbReference type="Gene3D" id="2.60.40.2030">
    <property type="match status" value="5"/>
</dbReference>
<protein>
    <submittedName>
        <fullName evidence="15">FRAS1-related extracellular matrix protein 2-like</fullName>
    </submittedName>
</protein>
<evidence type="ECO:0000256" key="2">
    <source>
        <dbReference type="ARBA" id="ARBA00022723"/>
    </source>
</evidence>
<keyword evidence="2" id="KW-0479">Metal-binding</keyword>
<keyword evidence="11" id="KW-1133">Transmembrane helix</keyword>
<feature type="repeat" description="CSPG" evidence="9">
    <location>
        <begin position="382"/>
        <end position="470"/>
    </location>
</feature>
<evidence type="ECO:0000313" key="15">
    <source>
        <dbReference type="RefSeq" id="XP_013777577.1"/>
    </source>
</evidence>
<dbReference type="InterPro" id="IPR045658">
    <property type="entry name" value="FRAS1-rel_N"/>
</dbReference>
<feature type="repeat" description="CSPG" evidence="9">
    <location>
        <begin position="490"/>
        <end position="600"/>
    </location>
</feature>
<dbReference type="RefSeq" id="XP_013777577.1">
    <property type="nucleotide sequence ID" value="XM_013922123.2"/>
</dbReference>
<dbReference type="Pfam" id="PF19309">
    <property type="entry name" value="Frem_N"/>
    <property type="match status" value="1"/>
</dbReference>
<feature type="transmembrane region" description="Helical" evidence="11">
    <location>
        <begin position="3034"/>
        <end position="3056"/>
    </location>
</feature>
<keyword evidence="6" id="KW-0130">Cell adhesion</keyword>
<evidence type="ECO:0000256" key="6">
    <source>
        <dbReference type="ARBA" id="ARBA00022889"/>
    </source>
</evidence>
<dbReference type="Pfam" id="PF03160">
    <property type="entry name" value="Calx-beta"/>
    <property type="match status" value="3"/>
</dbReference>
<feature type="region of interest" description="Disordered" evidence="10">
    <location>
        <begin position="1967"/>
        <end position="1992"/>
    </location>
</feature>
<sequence>MCWTVSFIFCILVSFAIQTHEYLPGVPLSEQDVVKTNSGIKVPFGRAVYVDPVKDLEIRVRDGDRCTVKVIQNDPLSQRPGKLTPSHFPCKFDIREVQYSHFGARTPPQDMVKLLLRYDTADDTIIVPFTINVQVLFDQLEVVTRNMPITVDNLLGVSTPIDNKALQFTYDKNKQDCEVMVLESEELPRYGEVVNISNSGVRQNCDSFLQADIRYRHTSYSSPNQDYIPMVVRVTDSNGNLLKHEYFQVTVRIKDGQPNTPPQPSFSSLLLMDVNQFIMTAITPQILSAQDSETIPEKLIFNITSPLSYGEGQIVSTDDQNVPISSFYQKDLDDLKIAYKPPASDSDIKRTFGVEMEVIDAEGLNSDPFSLMIIVHPKNTLAPLATRNSGLMLFEGQSRKLQSSKNLEIADENNIDDVIVSVKDGLRHGQLLLMGSPVKQFSPADLDAGLVTYQHDGSDTYSDNIIFKLDDGVKQVEFLFPITVYPEDDEPPVLNVNTGVTIRKEEMKITPFVLSATDVDSDEFRIKFELKNPRSSEGEIFMKQTEAPIDPQNWQFVNGSYKRAITTWTQQDLLEGRIFYRRTGDHKTEPIIDRIKFRVSDDNIPPNESGDKEFVIKIMPLDNIPPEPYLGTPLEIVVDEFEKTVITKKHLRFTDMDTKDRYLKYVITRKPYNTDPNNPLDPGKIVLSETPDQEVTNFTQAQVNHHKIAYKPPSVELGIIPRIIQFEFQVEDSIGNVLPGQTFTIRLKPVDNKPPVIYNKGLEVFENGFVTLSLNVLDADDVDTEPNSIVFTVKQVPNHGILNYGIKNLRKGATFTKKDIANGLVSYINNGAEKDSDKIELEISDGIHKVPITINIQIRPIDDEAPALEIAPGTIGASVNVKEGGKAPITTKIIKASDPDTEDLKITFLIDYPPRQGRIELNGVNTDRFTQGDMESERVFYIHNGAEIGETSTVDTFNLSISDMSNDLLLGGNKIDYIHVKVNIEPVDSVAPVVTVKPTLVVPEANKATITLFHLNSTDRDTKDDNIVCTILVQPLHGYVENISPGPGSERSRAGIPVTAFKIADIKSGFINYVQSVHKGVEPTNDRFTFSCSDGINFSPRSIFPVQIEPTNDEIPQIFMREFVVEEGMKLSIDLPILNADDLDVPKNTLTFRIKNKPKHGKIVVQLATGDEIIDSFTLDQISYGSNIMYEHDDSETKEDEFELEVSDGLHNTSKKVKVMIYPVDDETPRLAINDGLEVGKGEGKLVTNRLLKAEDIDTDDSTIMFVVRQPPRHGDFILLDPISRLPYLNLTKGTNFTQGDIDEELIMYVHTGREGVRDLIKFDVTDGRNTYVDRYFWISVEGVDLVYPDVINKGVELPEGGRVTLTTDVLSTSDLNSDDEYLSFIITRDPTRGHLESTDNPGIPVTLFTQMDLAGNKIYYVHTDGEETKMDSFEFEVTDGYNSVFRTFRISISDVDNKKPIVFINKLRILESGEGLITPFELKVEDRDTDDKKLKLTITQVPVHGKILYNNLYPITVFTMEDLRENRISYHHDGSESKEDNFSFTLTDGTHVGFYVYPDTAKETRRPQTVEIEIVPVDNNVPQVVLNRGASAIGPLHNGQLGYRFTNKVLRAEDSDSQEIVIQYIITVPPKHGVIINKALGNESISNFTQGDINGMVIYYILDDLENATSDIFHFKVVDAGANELPGQDFRLNWAWISLEYDTYEVNETKKYLKVKLFRRGYLGETSFIGIKTKNITAKQGEDFGKHYAEQVQFSPGQTEAYWKLRITDDSLFENGEEFEILLEEPVMAATEYPDKAVVTILDDEDVSTVEFPEPEYEVKENVGEILVPVERKGDLSKEMMVVCSTEAGSATGTIPASVQSFSDFISRPESHKSVIRFNQGEELKYCRLVIIDDSLYEDDESFKIRLSQPLGGKVGVQNVTKVIIAPDKHDVPFFYFGEPEYYVDESDGYVEVKVWRTGTDLSKPASVTVRSKPSDPPSAEAGNDYVGTGKTLNFPPGATLETFRITILDDLGQPVLEGPETFELVLRMPMNAELGKPSHAVVTINDSLSDLPSMQFRDTEYTALENDGEVTAYIIRSGDLGQVSTVHCYTRQDTAKVTEDYVERPNTNESLVIFEPGDREKPCTVILVNDSIHEQEEIFRLRLGSPSSETAGGALVGPKNVTKITIKDKGDKPVIKFEKNRYNVKEPRHPDDIAVVEVPVIRRGDLSKTSHVRVHTKDGSAKSGKDYVPFSRELEFGQNVSRIIVEIEILYDEEKEHREALTLHLRPDRDMIADIEDSKVIIYIQEVNIVADVTFPFEPMVVSLKDYDDAASASSSPIPGYPVVCITSCNPKHPDSDRTGTLCSSEGINDNLTEFRWRVAAPSGHDGVTSELRNIESRTFFTGTHDITLDSIYFAPGSRVQCAARAVNQDGDPGLELESKTVVISYSNGLCSPRIEGSTGAEPFTAKMRYTGPDDQDYPNLIKLTVVIPHRDGMLPAISTQPLSNFELTLSPDSLRVGTHKCSNLIDYQEVRTKHGFLTNDTKNPNVIGEVEPYQYSSDLRTDPTLRFYRNLDLEACMWEFTAYYDMSELVTDCGGTITSDGQVLNLVQSFVSVRVPLYVSYIFHSPVATGGWQHNDLISHMRLTFVYDTAILWKNGIGAPEESQLQGNLYPTGMRIREDGRLVVNFRTEPRFKGRFVLSHPGSGLTSMVMSQDQPELTFTLELIRSEPTYAQPEQQWEFVSDLAVRDYSGNYHVKLIPCTATDTMEYSHSLECNPRDPIVFDLQIRFQQVSDPVPAEFSLNTHFHLMRKKALWLSDGSMGFGEDSDVSFVPGDTVYGRIMVDPVQNLGESFYMTIEKCFLCTGEDGYVPKYNPDNYEYGCMAESPNLLHTFKIIDRGAPNTVKNYFRNVSFNAVLAVDDVEPEVANLKNQPGADGFRFDSAPLFQVSSGTQWFVHCIYTVRSEKNAARGIGKRSIPYHSLQNAGAALSRRKRASKDVDGVGKDGLGTNMNRIVLQFSRDSGTTAEEEEASGDSGVFQDGANKENNETGLPLIPVIAGIVCSLIVVIIVAVVLVRRKWNSENKFPPSHAATVVASNGQTRLVVPSYNITDGDNTEV</sequence>
<feature type="repeat" description="CSPG" evidence="9">
    <location>
        <begin position="625"/>
        <end position="731"/>
    </location>
</feature>
<keyword evidence="11" id="KW-0812">Transmembrane</keyword>
<feature type="domain" description="Cadherin" evidence="13">
    <location>
        <begin position="1117"/>
        <end position="1231"/>
    </location>
</feature>
<feature type="repeat" description="CSPG" evidence="9">
    <location>
        <begin position="991"/>
        <end position="1093"/>
    </location>
</feature>
<dbReference type="InterPro" id="IPR039005">
    <property type="entry name" value="CSPG_rpt"/>
</dbReference>
<keyword evidence="7" id="KW-0325">Glycoprotein</keyword>
<dbReference type="GeneID" id="106462224"/>
<evidence type="ECO:0000313" key="14">
    <source>
        <dbReference type="Proteomes" id="UP000694941"/>
    </source>
</evidence>
<dbReference type="InterPro" id="IPR002126">
    <property type="entry name" value="Cadherin-like_dom"/>
</dbReference>
<feature type="repeat" description="CSPG" evidence="9">
    <location>
        <begin position="1459"/>
        <end position="1548"/>
    </location>
</feature>
<dbReference type="PANTHER" id="PTHR45739:SF8">
    <property type="entry name" value="FRAS1-RELATED EXTRACELLULAR MATRIX PROTEIN 1"/>
    <property type="match status" value="1"/>
</dbReference>
<evidence type="ECO:0000256" key="10">
    <source>
        <dbReference type="SAM" id="MobiDB-lite"/>
    </source>
</evidence>
<reference evidence="15" key="1">
    <citation type="submission" date="2025-08" db="UniProtKB">
        <authorList>
            <consortium name="RefSeq"/>
        </authorList>
    </citation>
    <scope>IDENTIFICATION</scope>
    <source>
        <tissue evidence="15">Muscle</tissue>
    </source>
</reference>
<evidence type="ECO:0000256" key="3">
    <source>
        <dbReference type="ARBA" id="ARBA00022729"/>
    </source>
</evidence>
<keyword evidence="5 8" id="KW-0106">Calcium</keyword>
<keyword evidence="4" id="KW-0677">Repeat</keyword>
<evidence type="ECO:0000256" key="5">
    <source>
        <dbReference type="ARBA" id="ARBA00022837"/>
    </source>
</evidence>
<accession>A0ABM1B9I8</accession>
<feature type="repeat" description="CSPG" evidence="9">
    <location>
        <begin position="1582"/>
        <end position="1679"/>
    </location>
</feature>
<feature type="repeat" description="CSPG" evidence="9">
    <location>
        <begin position="1114"/>
        <end position="1207"/>
    </location>
</feature>
<name>A0ABM1B9I8_LIMPO</name>
<dbReference type="InterPro" id="IPR038081">
    <property type="entry name" value="CalX-like_sf"/>
</dbReference>
<dbReference type="InterPro" id="IPR051561">
    <property type="entry name" value="FRAS1_ECM"/>
</dbReference>
<dbReference type="SUPFAM" id="SSF141072">
    <property type="entry name" value="CalX-like"/>
    <property type="match status" value="5"/>
</dbReference>
<feature type="chain" id="PRO_5045861084" evidence="12">
    <location>
        <begin position="19"/>
        <end position="3098"/>
    </location>
</feature>
<feature type="repeat" description="CSPG" evidence="9">
    <location>
        <begin position="870"/>
        <end position="962"/>
    </location>
</feature>
<keyword evidence="14" id="KW-1185">Reference proteome</keyword>
<dbReference type="PANTHER" id="PTHR45739">
    <property type="entry name" value="MATRIX PROTEIN, PUTATIVE-RELATED"/>
    <property type="match status" value="1"/>
</dbReference>
<feature type="repeat" description="CSPG" evidence="9">
    <location>
        <begin position="753"/>
        <end position="844"/>
    </location>
</feature>
<keyword evidence="11" id="KW-0472">Membrane</keyword>
<dbReference type="Pfam" id="PF16184">
    <property type="entry name" value="Cadherin_3"/>
    <property type="match status" value="12"/>
</dbReference>
<evidence type="ECO:0000256" key="11">
    <source>
        <dbReference type="SAM" id="Phobius"/>
    </source>
</evidence>
<proteinExistence type="inferred from homology"/>
<dbReference type="PROSITE" id="PS50268">
    <property type="entry name" value="CADHERIN_2"/>
    <property type="match status" value="1"/>
</dbReference>
<dbReference type="SMART" id="SM00237">
    <property type="entry name" value="Calx_beta"/>
    <property type="match status" value="5"/>
</dbReference>
<feature type="repeat" description="CSPG" evidence="9">
    <location>
        <begin position="1347"/>
        <end position="1439"/>
    </location>
</feature>